<organism evidence="1 2">
    <name type="scientific">Bradyrhizobium vignae</name>
    <dbReference type="NCBI Taxonomy" id="1549949"/>
    <lineage>
        <taxon>Bacteria</taxon>
        <taxon>Pseudomonadati</taxon>
        <taxon>Pseudomonadota</taxon>
        <taxon>Alphaproteobacteria</taxon>
        <taxon>Hyphomicrobiales</taxon>
        <taxon>Nitrobacteraceae</taxon>
        <taxon>Bradyrhizobium</taxon>
    </lineage>
</organism>
<name>A0ABS3ZS81_9BRAD</name>
<reference evidence="1 2" key="1">
    <citation type="submission" date="2021-03" db="EMBL/GenBank/DDBJ databases">
        <title>Genome Sequence of Bradyrhizobium vignae strain ISRA400.</title>
        <authorList>
            <person name="Tisa L.S."/>
            <person name="Svistoonoff S."/>
            <person name="Hocher V."/>
            <person name="Fall S."/>
            <person name="Zaiya A."/>
            <person name="Naing D."/>
            <person name="Niang N."/>
            <person name="Diouf A."/>
            <person name="Dasylva M.C."/>
            <person name="Toure O."/>
            <person name="Gueye M."/>
            <person name="Gully D."/>
            <person name="Tisseyre P."/>
            <person name="Simpson S."/>
            <person name="Morris K."/>
            <person name="Thomas W.K."/>
        </authorList>
    </citation>
    <scope>NUCLEOTIDE SEQUENCE [LARGE SCALE GENOMIC DNA]</scope>
    <source>
        <strain evidence="1 2">ISRA400</strain>
    </source>
</reference>
<evidence type="ECO:0000313" key="2">
    <source>
        <dbReference type="Proteomes" id="UP000669317"/>
    </source>
</evidence>
<gene>
    <name evidence="1" type="ORF">JWS04_07870</name>
</gene>
<comment type="caution">
    <text evidence="1">The sequence shown here is derived from an EMBL/GenBank/DDBJ whole genome shotgun (WGS) entry which is preliminary data.</text>
</comment>
<dbReference type="Proteomes" id="UP000669317">
    <property type="component" value="Unassembled WGS sequence"/>
</dbReference>
<evidence type="ECO:0000313" key="1">
    <source>
        <dbReference type="EMBL" id="MBP0111008.1"/>
    </source>
</evidence>
<keyword evidence="2" id="KW-1185">Reference proteome</keyword>
<sequence>MVIKPLAITDIKTSPNWRFSIELFNECHRIVVAPTLLRANRTSADMSTIYHFAAAQVLRTLTGAQPLRWLGSRSIPLPHLRERPRAKGKDAD</sequence>
<dbReference type="RefSeq" id="WP_209294751.1">
    <property type="nucleotide sequence ID" value="NZ_JAGIKT010000014.1"/>
</dbReference>
<proteinExistence type="predicted"/>
<accession>A0ABS3ZS81</accession>
<dbReference type="EMBL" id="JAGIKT010000014">
    <property type="protein sequence ID" value="MBP0111008.1"/>
    <property type="molecule type" value="Genomic_DNA"/>
</dbReference>
<protein>
    <submittedName>
        <fullName evidence="1">Uncharacterized protein</fullName>
    </submittedName>
</protein>